<dbReference type="Proteomes" id="UP001147700">
    <property type="component" value="Unassembled WGS sequence"/>
</dbReference>
<comment type="caution">
    <text evidence="3">The sequence shown here is derived from an EMBL/GenBank/DDBJ whole genome shotgun (WGS) entry which is preliminary data.</text>
</comment>
<feature type="domain" description="Amidase" evidence="2">
    <location>
        <begin position="47"/>
        <end position="468"/>
    </location>
</feature>
<dbReference type="PANTHER" id="PTHR42678:SF34">
    <property type="entry name" value="OS04G0183300 PROTEIN"/>
    <property type="match status" value="1"/>
</dbReference>
<name>A0ABT4RLB8_9ACTN</name>
<dbReference type="EMBL" id="JAPCID010000024">
    <property type="protein sequence ID" value="MDA0139350.1"/>
    <property type="molecule type" value="Genomic_DNA"/>
</dbReference>
<keyword evidence="1" id="KW-0732">Signal</keyword>
<feature type="domain" description="Amidase" evidence="2">
    <location>
        <begin position="540"/>
        <end position="920"/>
    </location>
</feature>
<dbReference type="RefSeq" id="WP_202958094.1">
    <property type="nucleotide sequence ID" value="NZ_JAPCID010000024.1"/>
</dbReference>
<proteinExistence type="predicted"/>
<sequence length="1132" mass="115389">MKTLSLVVALAGLLLFAAPSSALDLERVTVAELQTKMAAGELTSVQVTRAYIDRIAAVNARGPGINAVRLVNPRALQDASLLDLERATGKVRGPLHGVPVLVKDNLDVAGLPTTAGSVALENSIPDRDSTVVAKLRQAGAVILGKTNLSEFAYFMSTSAPSGYSSLGGQVLNPYDLDAGPSGSSSGSGSAAAAGLAAITIGTETSGSIVSPSAAQGIVGLRPTIGLVSRAGILPISSTQDTAGPMTRTVADAAVELQAIAGADPEDPVTANAPTTDYLAGLKPDALAGKRIGVIASTNAQYLAAVAAVQALGATTVQIAAPTSAAPFDVLTAEFKRDLNAYLGRLPASAPRKSLADIIAFNEAHADEALKFGQALLTASQAVDLTDPAQNEAYVAARDSQRAAARAAIDDALTANNLEAILTPSGTMTGLGARAGYPQIVVPAGYNPANRIPVGIAFNGAAFSEAKLLAFAYAYEQATKLRKTPSEINPAAWRCYAGNPRSCPPGREIATGVTLDFPLETATVADLQGRMTAGSLSATQLTKAYLQRIALTNTEGPSINAVRLINPKALEEAAKADAERAAGAVRGPLHGIPVLVKDNLDVAGLPTTAGSVALENSIPDKDSPVVAKLRAAGAVLLGKVNLSEFANFLTNGMPSGYSSLGGQVLNPYNADITPSGSSSGSGAAAAAGLAAITIGTETSGSIVSPSAAQGIVGVRPTIGLVSRTGILPISATQDTAGPMTRSVADAAAELGAIAGKDPEDPATEAAPDTVPDYLAALDPQALAGKRIGVINNTNAQYVAAVAAVQALGATTVQIPTPSAQSTGDILTPEFKRDLNAYLGRLPASAPMKSLADIIAYNNAHPDDALKYGQTQLLASQATDLTDPAQNAAYVIARDTGRANARAAIDTALTTNNLEAILTPSGTMTGLGARAGYPQIVVPAGYSATTRDPVGIAFNGTAFTEAKLLAFAYAYEQATKLRKPPSETNPSLWRCVPGNAYVVSTRACAPSTPANADAVSTIVSGTVPAMLSLTLGRPPTFDPFQPGVEQVYTASTDANVISTAGDASLTVSEPGYLTNGAFRLAQPLQVQIAPNAWNGPVSNDRATITFRQPIGANEPLRTGAYTKTLTFTLSTTSP</sequence>
<dbReference type="SUPFAM" id="SSF75304">
    <property type="entry name" value="Amidase signature (AS) enzymes"/>
    <property type="match status" value="2"/>
</dbReference>
<gene>
    <name evidence="3" type="ORF">OJ962_17740</name>
</gene>
<dbReference type="Gene3D" id="3.90.1300.10">
    <property type="entry name" value="Amidase signature (AS) domain"/>
    <property type="match status" value="2"/>
</dbReference>
<reference evidence="3" key="1">
    <citation type="submission" date="2022-10" db="EMBL/GenBank/DDBJ databases">
        <title>The WGS of Solirubrobacter sp. CPCC 204708.</title>
        <authorList>
            <person name="Jiang Z."/>
        </authorList>
    </citation>
    <scope>NUCLEOTIDE SEQUENCE</scope>
    <source>
        <strain evidence="3">CPCC 204708</strain>
    </source>
</reference>
<evidence type="ECO:0000313" key="4">
    <source>
        <dbReference type="Proteomes" id="UP001147700"/>
    </source>
</evidence>
<organism evidence="3 4">
    <name type="scientific">Solirubrobacter deserti</name>
    <dbReference type="NCBI Taxonomy" id="2282478"/>
    <lineage>
        <taxon>Bacteria</taxon>
        <taxon>Bacillati</taxon>
        <taxon>Actinomycetota</taxon>
        <taxon>Thermoleophilia</taxon>
        <taxon>Solirubrobacterales</taxon>
        <taxon>Solirubrobacteraceae</taxon>
        <taxon>Solirubrobacter</taxon>
    </lineage>
</organism>
<dbReference type="PANTHER" id="PTHR42678">
    <property type="entry name" value="AMIDASE"/>
    <property type="match status" value="1"/>
</dbReference>
<protein>
    <submittedName>
        <fullName evidence="3">Amidase family protein</fullName>
    </submittedName>
</protein>
<dbReference type="Pfam" id="PF01425">
    <property type="entry name" value="Amidase"/>
    <property type="match status" value="2"/>
</dbReference>
<dbReference type="InterPro" id="IPR036928">
    <property type="entry name" value="AS_sf"/>
</dbReference>
<feature type="chain" id="PRO_5046669202" evidence="1">
    <location>
        <begin position="23"/>
        <end position="1132"/>
    </location>
</feature>
<evidence type="ECO:0000256" key="1">
    <source>
        <dbReference type="SAM" id="SignalP"/>
    </source>
</evidence>
<evidence type="ECO:0000259" key="2">
    <source>
        <dbReference type="Pfam" id="PF01425"/>
    </source>
</evidence>
<evidence type="ECO:0000313" key="3">
    <source>
        <dbReference type="EMBL" id="MDA0139350.1"/>
    </source>
</evidence>
<dbReference type="InterPro" id="IPR023631">
    <property type="entry name" value="Amidase_dom"/>
</dbReference>
<keyword evidence="4" id="KW-1185">Reference proteome</keyword>
<feature type="signal peptide" evidence="1">
    <location>
        <begin position="1"/>
        <end position="22"/>
    </location>
</feature>
<accession>A0ABT4RLB8</accession>